<dbReference type="Proteomes" id="UP000679220">
    <property type="component" value="Unassembled WGS sequence"/>
</dbReference>
<dbReference type="InterPro" id="IPR008565">
    <property type="entry name" value="TtsA-like_GH18_dom"/>
</dbReference>
<proteinExistence type="predicted"/>
<keyword evidence="1" id="KW-1133">Transmembrane helix</keyword>
<feature type="transmembrane region" description="Helical" evidence="1">
    <location>
        <begin position="179"/>
        <end position="201"/>
    </location>
</feature>
<dbReference type="RefSeq" id="WP_212188336.1">
    <property type="nucleotide sequence ID" value="NZ_JAGTAR010000002.1"/>
</dbReference>
<name>A0A941IX96_9BACT</name>
<evidence type="ECO:0000256" key="1">
    <source>
        <dbReference type="SAM" id="Phobius"/>
    </source>
</evidence>
<dbReference type="InterPro" id="IPR023346">
    <property type="entry name" value="Lysozyme-like_dom_sf"/>
</dbReference>
<dbReference type="InterPro" id="IPR018537">
    <property type="entry name" value="Peptidoglycan-bd_3"/>
</dbReference>
<evidence type="ECO:0000259" key="2">
    <source>
        <dbReference type="Pfam" id="PF05838"/>
    </source>
</evidence>
<reference evidence="4" key="1">
    <citation type="journal article" date="2018" name="Int. J. Syst. Evol. Microbiol.">
        <title>Carboxylicivirga sediminis sp. nov., isolated from coastal sediment.</title>
        <authorList>
            <person name="Wang F.Q."/>
            <person name="Ren L.H."/>
            <person name="Zou R.J."/>
            <person name="Sun Y.Z."/>
            <person name="Liu X.J."/>
            <person name="Jiang F."/>
            <person name="Liu L.J."/>
        </authorList>
    </citation>
    <scope>NUCLEOTIDE SEQUENCE</scope>
    <source>
        <strain evidence="4">JR1</strain>
    </source>
</reference>
<sequence>MFKDILPEILKHEGYYSNHSNDRGGETYRGIARKFHPSWPGWKIIDSEKQARGSLPRNYRSNHTQMEALVEQFYKSKFWDRILLDQVNDSSLQRIIFDAYVNSGGNGIKLLQRVLRDQFGKNIQVDGAQGRLTVAAINSVNPQQLFEAYKAARASYYNAIAKNGNEVFLKGWLNRLSSFNYQAVGISLGVAALVGVAGFFLSNM</sequence>
<dbReference type="Gene3D" id="1.20.141.10">
    <property type="entry name" value="Chitosanase, subunit A, domain 1"/>
    <property type="match status" value="1"/>
</dbReference>
<comment type="caution">
    <text evidence="4">The sequence shown here is derived from an EMBL/GenBank/DDBJ whole genome shotgun (WGS) entry which is preliminary data.</text>
</comment>
<keyword evidence="5" id="KW-1185">Reference proteome</keyword>
<organism evidence="4 5">
    <name type="scientific">Carboxylicivirga sediminis</name>
    <dbReference type="NCBI Taxonomy" id="2006564"/>
    <lineage>
        <taxon>Bacteria</taxon>
        <taxon>Pseudomonadati</taxon>
        <taxon>Bacteroidota</taxon>
        <taxon>Bacteroidia</taxon>
        <taxon>Marinilabiliales</taxon>
        <taxon>Marinilabiliaceae</taxon>
        <taxon>Carboxylicivirga</taxon>
    </lineage>
</organism>
<dbReference type="Pfam" id="PF05838">
    <property type="entry name" value="Glyco_hydro_108"/>
    <property type="match status" value="1"/>
</dbReference>
<dbReference type="EMBL" id="JAGTAR010000002">
    <property type="protein sequence ID" value="MBR8534432.1"/>
    <property type="molecule type" value="Genomic_DNA"/>
</dbReference>
<feature type="domain" description="TtsA-like Glycoside hydrolase family 108" evidence="2">
    <location>
        <begin position="7"/>
        <end position="104"/>
    </location>
</feature>
<reference evidence="4" key="2">
    <citation type="submission" date="2021-04" db="EMBL/GenBank/DDBJ databases">
        <authorList>
            <person name="Zhang T."/>
            <person name="Zhang Y."/>
            <person name="Lu D."/>
            <person name="Zuo D."/>
            <person name="Du Z."/>
        </authorList>
    </citation>
    <scope>NUCLEOTIDE SEQUENCE</scope>
    <source>
        <strain evidence="4">JR1</strain>
    </source>
</reference>
<evidence type="ECO:0008006" key="6">
    <source>
        <dbReference type="Google" id="ProtNLM"/>
    </source>
</evidence>
<evidence type="ECO:0000313" key="4">
    <source>
        <dbReference type="EMBL" id="MBR8534432.1"/>
    </source>
</evidence>
<feature type="domain" description="Peptidoglycan binding" evidence="3">
    <location>
        <begin position="106"/>
        <end position="176"/>
    </location>
</feature>
<keyword evidence="1" id="KW-0472">Membrane</keyword>
<dbReference type="SUPFAM" id="SSF53955">
    <property type="entry name" value="Lysozyme-like"/>
    <property type="match status" value="1"/>
</dbReference>
<accession>A0A941IX96</accession>
<evidence type="ECO:0000313" key="5">
    <source>
        <dbReference type="Proteomes" id="UP000679220"/>
    </source>
</evidence>
<dbReference type="Pfam" id="PF09374">
    <property type="entry name" value="PG_binding_3"/>
    <property type="match status" value="1"/>
</dbReference>
<keyword evidence="1" id="KW-0812">Transmembrane</keyword>
<evidence type="ECO:0000259" key="3">
    <source>
        <dbReference type="Pfam" id="PF09374"/>
    </source>
</evidence>
<protein>
    <recommendedName>
        <fullName evidence="6">N-acetylmuramidase</fullName>
    </recommendedName>
</protein>
<gene>
    <name evidence="4" type="ORF">KDU71_02585</name>
</gene>
<dbReference type="AlphaFoldDB" id="A0A941IX96"/>